<keyword evidence="10" id="KW-0418">Kinase</keyword>
<dbReference type="GO" id="GO:0000155">
    <property type="term" value="F:phosphorelay sensor kinase activity"/>
    <property type="evidence" value="ECO:0007669"/>
    <property type="project" value="InterPro"/>
</dbReference>
<dbReference type="Gene3D" id="3.30.565.10">
    <property type="entry name" value="Histidine kinase-like ATPase, C-terminal domain"/>
    <property type="match status" value="1"/>
</dbReference>
<dbReference type="KEGG" id="ddn:DND132_0989"/>
<accession>F0JIF0</accession>
<evidence type="ECO:0000256" key="1">
    <source>
        <dbReference type="ARBA" id="ARBA00000085"/>
    </source>
</evidence>
<keyword evidence="3 4" id="KW-0597">Phosphoprotein</keyword>
<keyword evidence="5" id="KW-0812">Transmembrane</keyword>
<dbReference type="SMART" id="SM00448">
    <property type="entry name" value="REC"/>
    <property type="match status" value="1"/>
</dbReference>
<dbReference type="PROSITE" id="PS50109">
    <property type="entry name" value="HIS_KIN"/>
    <property type="match status" value="1"/>
</dbReference>
<dbReference type="CDD" id="cd00130">
    <property type="entry name" value="PAS"/>
    <property type="match status" value="1"/>
</dbReference>
<dbReference type="RefSeq" id="WP_014321630.1">
    <property type="nucleotide sequence ID" value="NC_016803.1"/>
</dbReference>
<dbReference type="Pfam" id="PF02518">
    <property type="entry name" value="HATPase_c"/>
    <property type="match status" value="1"/>
</dbReference>
<dbReference type="SUPFAM" id="SSF55874">
    <property type="entry name" value="ATPase domain of HSP90 chaperone/DNA topoisomerase II/histidine kinase"/>
    <property type="match status" value="1"/>
</dbReference>
<evidence type="ECO:0000256" key="3">
    <source>
        <dbReference type="ARBA" id="ARBA00022553"/>
    </source>
</evidence>
<reference evidence="10 11" key="1">
    <citation type="journal article" date="2011" name="J. Bacteriol.">
        <title>Genome sequence of the mercury-methylating strain Desulfovibrio desulfuricans ND132.</title>
        <authorList>
            <person name="Brown S.D."/>
            <person name="Gilmour C.C."/>
            <person name="Kucken A.M."/>
            <person name="Wall J.D."/>
            <person name="Elias D.A."/>
            <person name="Brandt C.C."/>
            <person name="Podar M."/>
            <person name="Chertkov O."/>
            <person name="Held B."/>
            <person name="Bruce D.C."/>
            <person name="Detter J.C."/>
            <person name="Tapia R."/>
            <person name="Han C.S."/>
            <person name="Goodwin L.A."/>
            <person name="Cheng J.F."/>
            <person name="Pitluck S."/>
            <person name="Woyke T."/>
            <person name="Mikhailova N."/>
            <person name="Ivanova N.N."/>
            <person name="Han J."/>
            <person name="Lucas S."/>
            <person name="Lapidus A.L."/>
            <person name="Land M.L."/>
            <person name="Hauser L.J."/>
            <person name="Palumbo A.V."/>
        </authorList>
    </citation>
    <scope>NUCLEOTIDE SEQUENCE [LARGE SCALE GENOMIC DNA]</scope>
    <source>
        <strain evidence="10 11">ND132</strain>
    </source>
</reference>
<dbReference type="Pfam" id="PF00072">
    <property type="entry name" value="Response_reg"/>
    <property type="match status" value="1"/>
</dbReference>
<evidence type="ECO:0000256" key="5">
    <source>
        <dbReference type="SAM" id="Phobius"/>
    </source>
</evidence>
<dbReference type="HOGENOM" id="CLU_000445_89_20_7"/>
<dbReference type="OrthoDB" id="9813024at2"/>
<dbReference type="PROSITE" id="PS50110">
    <property type="entry name" value="RESPONSE_REGULATORY"/>
    <property type="match status" value="1"/>
</dbReference>
<evidence type="ECO:0000256" key="4">
    <source>
        <dbReference type="PROSITE-ProRule" id="PRU00169"/>
    </source>
</evidence>
<dbReference type="PANTHER" id="PTHR43065">
    <property type="entry name" value="SENSOR HISTIDINE KINASE"/>
    <property type="match status" value="1"/>
</dbReference>
<dbReference type="InterPro" id="IPR013656">
    <property type="entry name" value="PAS_4"/>
</dbReference>
<dbReference type="InterPro" id="IPR011006">
    <property type="entry name" value="CheY-like_superfamily"/>
</dbReference>
<feature type="domain" description="Response regulatory" evidence="8">
    <location>
        <begin position="762"/>
        <end position="877"/>
    </location>
</feature>
<evidence type="ECO:0000313" key="11">
    <source>
        <dbReference type="Proteomes" id="UP000007845"/>
    </source>
</evidence>
<feature type="chain" id="PRO_5003255522" description="histidine kinase" evidence="6">
    <location>
        <begin position="25"/>
        <end position="884"/>
    </location>
</feature>
<dbReference type="SUPFAM" id="SSF55785">
    <property type="entry name" value="PYP-like sensor domain (PAS domain)"/>
    <property type="match status" value="1"/>
</dbReference>
<dbReference type="PRINTS" id="PR00344">
    <property type="entry name" value="BCTRLSENSOR"/>
</dbReference>
<feature type="domain" description="PAC" evidence="9">
    <location>
        <begin position="455"/>
        <end position="507"/>
    </location>
</feature>
<keyword evidence="11" id="KW-1185">Reference proteome</keyword>
<evidence type="ECO:0000259" key="7">
    <source>
        <dbReference type="PROSITE" id="PS50109"/>
    </source>
</evidence>
<dbReference type="InterPro" id="IPR035965">
    <property type="entry name" value="PAS-like_dom_sf"/>
</dbReference>
<dbReference type="Proteomes" id="UP000007845">
    <property type="component" value="Chromosome"/>
</dbReference>
<feature type="transmembrane region" description="Helical" evidence="5">
    <location>
        <begin position="344"/>
        <end position="367"/>
    </location>
</feature>
<dbReference type="Gene3D" id="1.10.287.130">
    <property type="match status" value="1"/>
</dbReference>
<dbReference type="InterPro" id="IPR000014">
    <property type="entry name" value="PAS"/>
</dbReference>
<sequence precursor="true">MRKILCLILLLSCLCALPAGPALGADEKPKKSVLCLNSYHDGYQWSDGIMRGIRSVLENSHYKIDLQIEYMNAKRYNYEDVTRMLLRLYKEKFKNEKFDLIMTSDNDAYSFATHYRDILFPGVPLVYCGVNYLNTDDTDVDNATGVIEIFNLSKTLDVALRLHPGKKHMVVVSDSSTTGAAITRQVRNQLARYKVPLTTEYWIDMSLRNVMDRVAHLPQDTFLFFVPYYQVIDGRFLTAEEVMQAISARSSVPIYTSWEFLAGNGAVGGNMLSGFLHGQRAARTALEVLDGKNADEIPVFRETTGEYIFDYTVMKRLNLDMDLLPEGSRIINAPKAFYELSKELSWTIMVSFALLVLVLIFLPLTMLERRKVERKIKDQLAFQETLMDTVPQLVSWKDADGQYLGTNRAFSEFFGLVHGEGIVNRTTHDVIPDLDYASWASGADRAVINKGQAFRKERRKLMDATDTPAWIEVTKVPITDRSGQIVGVLSMADNITTELNLEKQLLQSQKMEAIGTLAGGIAHDFNNILTSIINSTELAVSDLDPESMTTRDLERVLKAARRGGRVVKQILAFSRPSTEGFRPTDVGGVITEAVELLKSSMPRKIEVLSRIKENLSCVYADPTQIHQVVMNLCTNAFHALRRTGGTIEVRLDQAEVAGEEADILGLTPGEYVRLVVEDNGPGIPQDIVDKIFDPFFTTKDKTEGTGLGLAVVHGIVHSHKGGLRVDPREGGGTVFSIFLPKGDADQCGDVDLLGVPHNLGAHILFVEDDADQLQTTPRLLETMGYVVDGQESPLQALRRVNDMPGEFDLVITDYDMPGMSGTQLARRLAVIDPNLPIILISGREDAVSAAADLPNIRLVVIKPYDKQDLSRAINTVLNEEKQGE</sequence>
<dbReference type="InterPro" id="IPR004358">
    <property type="entry name" value="Sig_transdc_His_kin-like_C"/>
</dbReference>
<dbReference type="InterPro" id="IPR003594">
    <property type="entry name" value="HATPase_dom"/>
</dbReference>
<dbReference type="SUPFAM" id="SSF47384">
    <property type="entry name" value="Homodimeric domain of signal transducing histidine kinase"/>
    <property type="match status" value="1"/>
</dbReference>
<keyword evidence="10" id="KW-0808">Transferase</keyword>
<gene>
    <name evidence="10" type="ORF">DND132_0989</name>
</gene>
<dbReference type="InterPro" id="IPR036890">
    <property type="entry name" value="HATPase_C_sf"/>
</dbReference>
<evidence type="ECO:0000259" key="8">
    <source>
        <dbReference type="PROSITE" id="PS50110"/>
    </source>
</evidence>
<feature type="domain" description="Histidine kinase" evidence="7">
    <location>
        <begin position="520"/>
        <end position="743"/>
    </location>
</feature>
<dbReference type="SUPFAM" id="SSF52172">
    <property type="entry name" value="CheY-like"/>
    <property type="match status" value="1"/>
</dbReference>
<dbReference type="AlphaFoldDB" id="F0JIF0"/>
<proteinExistence type="predicted"/>
<dbReference type="NCBIfam" id="TIGR00229">
    <property type="entry name" value="sensory_box"/>
    <property type="match status" value="1"/>
</dbReference>
<protein>
    <recommendedName>
        <fullName evidence="2">histidine kinase</fullName>
        <ecNumber evidence="2">2.7.13.3</ecNumber>
    </recommendedName>
</protein>
<keyword evidence="5" id="KW-0472">Membrane</keyword>
<evidence type="ECO:0000313" key="10">
    <source>
        <dbReference type="EMBL" id="EGB14202.1"/>
    </source>
</evidence>
<dbReference type="Gene3D" id="3.30.450.20">
    <property type="entry name" value="PAS domain"/>
    <property type="match status" value="1"/>
</dbReference>
<dbReference type="SMART" id="SM00387">
    <property type="entry name" value="HATPase_c"/>
    <property type="match status" value="1"/>
</dbReference>
<dbReference type="Pfam" id="PF08448">
    <property type="entry name" value="PAS_4"/>
    <property type="match status" value="1"/>
</dbReference>
<feature type="modified residue" description="4-aspartylphosphate" evidence="4">
    <location>
        <position position="813"/>
    </location>
</feature>
<dbReference type="Pfam" id="PF04392">
    <property type="entry name" value="ABC_sub_bind"/>
    <property type="match status" value="1"/>
</dbReference>
<keyword evidence="5" id="KW-1133">Transmembrane helix</keyword>
<dbReference type="EC" id="2.7.13.3" evidence="2"/>
<evidence type="ECO:0000256" key="2">
    <source>
        <dbReference type="ARBA" id="ARBA00012438"/>
    </source>
</evidence>
<dbReference type="InterPro" id="IPR005467">
    <property type="entry name" value="His_kinase_dom"/>
</dbReference>
<dbReference type="Gene3D" id="3.40.50.2300">
    <property type="match status" value="3"/>
</dbReference>
<dbReference type="PROSITE" id="PS50113">
    <property type="entry name" value="PAC"/>
    <property type="match status" value="1"/>
</dbReference>
<dbReference type="CDD" id="cd00082">
    <property type="entry name" value="HisKA"/>
    <property type="match status" value="1"/>
</dbReference>
<dbReference type="InterPro" id="IPR007487">
    <property type="entry name" value="ABC_transpt-TYRBP-like"/>
</dbReference>
<dbReference type="PANTHER" id="PTHR43065:SF42">
    <property type="entry name" value="TWO-COMPONENT SENSOR PPRA"/>
    <property type="match status" value="1"/>
</dbReference>
<dbReference type="InterPro" id="IPR003661">
    <property type="entry name" value="HisK_dim/P_dom"/>
</dbReference>
<name>F0JIF0_9BACT</name>
<organism evidence="10 11">
    <name type="scientific">Pseudodesulfovibrio mercurii</name>
    <dbReference type="NCBI Taxonomy" id="641491"/>
    <lineage>
        <taxon>Bacteria</taxon>
        <taxon>Pseudomonadati</taxon>
        <taxon>Thermodesulfobacteriota</taxon>
        <taxon>Desulfovibrionia</taxon>
        <taxon>Desulfovibrionales</taxon>
        <taxon>Desulfovibrionaceae</taxon>
    </lineage>
</organism>
<dbReference type="EMBL" id="CP003220">
    <property type="protein sequence ID" value="EGB14202.1"/>
    <property type="molecule type" value="Genomic_DNA"/>
</dbReference>
<dbReference type="InterPro" id="IPR001789">
    <property type="entry name" value="Sig_transdc_resp-reg_receiver"/>
</dbReference>
<dbReference type="STRING" id="641491.DND132_0989"/>
<dbReference type="SMR" id="F0JIF0"/>
<dbReference type="CDD" id="cd00156">
    <property type="entry name" value="REC"/>
    <property type="match status" value="1"/>
</dbReference>
<evidence type="ECO:0000259" key="9">
    <source>
        <dbReference type="PROSITE" id="PS50113"/>
    </source>
</evidence>
<keyword evidence="6" id="KW-0732">Signal</keyword>
<evidence type="ECO:0000256" key="6">
    <source>
        <dbReference type="SAM" id="SignalP"/>
    </source>
</evidence>
<feature type="signal peptide" evidence="6">
    <location>
        <begin position="1"/>
        <end position="24"/>
    </location>
</feature>
<comment type="catalytic activity">
    <reaction evidence="1">
        <text>ATP + protein L-histidine = ADP + protein N-phospho-L-histidine.</text>
        <dbReference type="EC" id="2.7.13.3"/>
    </reaction>
</comment>
<dbReference type="SMART" id="SM00388">
    <property type="entry name" value="HisKA"/>
    <property type="match status" value="1"/>
</dbReference>
<dbReference type="InterPro" id="IPR000700">
    <property type="entry name" value="PAS-assoc_C"/>
</dbReference>
<dbReference type="CDD" id="cd00075">
    <property type="entry name" value="HATPase"/>
    <property type="match status" value="1"/>
</dbReference>
<dbReference type="InterPro" id="IPR036097">
    <property type="entry name" value="HisK_dim/P_sf"/>
</dbReference>
<dbReference type="Pfam" id="PF00512">
    <property type="entry name" value="HisKA"/>
    <property type="match status" value="1"/>
</dbReference>
<dbReference type="eggNOG" id="COG3852">
    <property type="taxonomic scope" value="Bacteria"/>
</dbReference>